<evidence type="ECO:0000256" key="4">
    <source>
        <dbReference type="ARBA" id="ARBA00022729"/>
    </source>
</evidence>
<keyword evidence="9" id="KW-0282">Flagellum</keyword>
<dbReference type="InterPro" id="IPR041231">
    <property type="entry name" value="FlgA_N"/>
</dbReference>
<dbReference type="PANTHER" id="PTHR36307">
    <property type="entry name" value="FLAGELLA BASAL BODY P-RING FORMATION PROTEIN FLGA"/>
    <property type="match status" value="1"/>
</dbReference>
<dbReference type="Pfam" id="PF17656">
    <property type="entry name" value="ChapFlgA_N"/>
    <property type="match status" value="1"/>
</dbReference>
<evidence type="ECO:0000256" key="5">
    <source>
        <dbReference type="ARBA" id="ARBA00022764"/>
    </source>
</evidence>
<evidence type="ECO:0000259" key="8">
    <source>
        <dbReference type="SMART" id="SM00858"/>
    </source>
</evidence>
<dbReference type="Pfam" id="PF13144">
    <property type="entry name" value="ChapFlgA"/>
    <property type="match status" value="1"/>
</dbReference>
<comment type="similarity">
    <text evidence="2 7">Belongs to the FlgA family.</text>
</comment>
<keyword evidence="10" id="KW-1185">Reference proteome</keyword>
<evidence type="ECO:0000256" key="3">
    <source>
        <dbReference type="ARBA" id="ARBA00014754"/>
    </source>
</evidence>
<dbReference type="InterPro" id="IPR039246">
    <property type="entry name" value="Flagellar_FlgA"/>
</dbReference>
<evidence type="ECO:0000256" key="2">
    <source>
        <dbReference type="ARBA" id="ARBA00010474"/>
    </source>
</evidence>
<keyword evidence="5 7" id="KW-0574">Periplasm</keyword>
<comment type="caution">
    <text evidence="9">The sequence shown here is derived from an EMBL/GenBank/DDBJ whole genome shotgun (WGS) entry which is preliminary data.</text>
</comment>
<protein>
    <recommendedName>
        <fullName evidence="3 7">Flagella basal body P-ring formation protein FlgA</fullName>
    </recommendedName>
</protein>
<dbReference type="GO" id="GO:0042597">
    <property type="term" value="C:periplasmic space"/>
    <property type="evidence" value="ECO:0007669"/>
    <property type="project" value="UniProtKB-SubCell"/>
</dbReference>
<comment type="function">
    <text evidence="6 7">Involved in the assembly process of the P-ring formation. It may associate with FlgF on the rod constituting a structure essential for the P-ring assembly or may act as a modulator protein for the P-ring assembly.</text>
</comment>
<keyword evidence="7" id="KW-1005">Bacterial flagellum biogenesis</keyword>
<dbReference type="CDD" id="cd11614">
    <property type="entry name" value="SAF_CpaB_FlgA_like"/>
    <property type="match status" value="1"/>
</dbReference>
<dbReference type="Gene3D" id="2.30.30.760">
    <property type="match status" value="1"/>
</dbReference>
<dbReference type="SMART" id="SM00858">
    <property type="entry name" value="SAF"/>
    <property type="match status" value="1"/>
</dbReference>
<dbReference type="GO" id="GO:0044780">
    <property type="term" value="P:bacterial-type flagellum assembly"/>
    <property type="evidence" value="ECO:0007669"/>
    <property type="project" value="InterPro"/>
</dbReference>
<comment type="subcellular location">
    <subcellularLocation>
        <location evidence="1 7">Periplasm</location>
    </subcellularLocation>
</comment>
<keyword evidence="9" id="KW-0969">Cilium</keyword>
<dbReference type="AlphaFoldDB" id="A0AAW8R029"/>
<dbReference type="RefSeq" id="WP_311361559.1">
    <property type="nucleotide sequence ID" value="NZ_JAVRIE010000003.1"/>
</dbReference>
<proteinExistence type="inferred from homology"/>
<name>A0AAW8R029_9ALTE</name>
<evidence type="ECO:0000256" key="7">
    <source>
        <dbReference type="RuleBase" id="RU362063"/>
    </source>
</evidence>
<dbReference type="PANTHER" id="PTHR36307:SF1">
    <property type="entry name" value="FLAGELLA BASAL BODY P-RING FORMATION PROTEIN FLGA"/>
    <property type="match status" value="1"/>
</dbReference>
<dbReference type="InterPro" id="IPR017585">
    <property type="entry name" value="SAF_FlgA"/>
</dbReference>
<keyword evidence="9" id="KW-0966">Cell projection</keyword>
<dbReference type="Proteomes" id="UP001249020">
    <property type="component" value="Unassembled WGS sequence"/>
</dbReference>
<dbReference type="NCBIfam" id="TIGR03170">
    <property type="entry name" value="flgA_cterm"/>
    <property type="match status" value="1"/>
</dbReference>
<evidence type="ECO:0000313" key="9">
    <source>
        <dbReference type="EMBL" id="MDT0582783.1"/>
    </source>
</evidence>
<evidence type="ECO:0000256" key="1">
    <source>
        <dbReference type="ARBA" id="ARBA00004418"/>
    </source>
</evidence>
<sequence length="235" mass="25672">MQINISNSLSTTTGIGLTLFFTLFASFSKASVHQSIQHQAELYVQQNAIIDNSADLTIKAAKIDERIHIPQCQTPFAFEASQSSLKQSNVSVKVTCPNSSWYLFTSVQVQQTKPVVVMSETMSPGSLLSEQNLYIADIPINRLRGSTYTNPDHLIGARLKRRVRPGQIINNAMLCFVCKGDKVTIMAQTKGLQLKVSGIAQQDGNLGDTIRVQNAQSKKTVSATVSSTSEVSIHI</sequence>
<dbReference type="Gene3D" id="3.90.1210.10">
    <property type="entry name" value="Antifreeze-like/N-acetylneuraminic acid synthase C-terminal domain"/>
    <property type="match status" value="1"/>
</dbReference>
<dbReference type="InterPro" id="IPR013974">
    <property type="entry name" value="SAF"/>
</dbReference>
<evidence type="ECO:0000256" key="6">
    <source>
        <dbReference type="ARBA" id="ARBA00025643"/>
    </source>
</evidence>
<reference evidence="9 10" key="1">
    <citation type="submission" date="2023-09" db="EMBL/GenBank/DDBJ databases">
        <authorList>
            <person name="Rey-Velasco X."/>
        </authorList>
    </citation>
    <scope>NUCLEOTIDE SEQUENCE [LARGE SCALE GENOMIC DNA]</scope>
    <source>
        <strain evidence="9 10">W409</strain>
    </source>
</reference>
<evidence type="ECO:0000313" key="10">
    <source>
        <dbReference type="Proteomes" id="UP001249020"/>
    </source>
</evidence>
<feature type="domain" description="SAF" evidence="8">
    <location>
        <begin position="113"/>
        <end position="175"/>
    </location>
</feature>
<dbReference type="EMBL" id="JAVRIE010000003">
    <property type="protein sequence ID" value="MDT0582783.1"/>
    <property type="molecule type" value="Genomic_DNA"/>
</dbReference>
<accession>A0AAW8R029</accession>
<organism evidence="9 10">
    <name type="scientific">Brumicola blandensis</name>
    <dbReference type="NCBI Taxonomy" id="3075611"/>
    <lineage>
        <taxon>Bacteria</taxon>
        <taxon>Pseudomonadati</taxon>
        <taxon>Pseudomonadota</taxon>
        <taxon>Gammaproteobacteria</taxon>
        <taxon>Alteromonadales</taxon>
        <taxon>Alteromonadaceae</taxon>
        <taxon>Brumicola</taxon>
    </lineage>
</organism>
<gene>
    <name evidence="9" type="primary">flgA</name>
    <name evidence="9" type="ORF">RM544_09535</name>
</gene>
<keyword evidence="4" id="KW-0732">Signal</keyword>